<dbReference type="Proteomes" id="UP001595859">
    <property type="component" value="Unassembled WGS sequence"/>
</dbReference>
<sequence>MNRVLLAVIGLVLLLAGVFAVVTNTGVLTVVDRGARLAPGTATPPTWVWYVVAAVGVVAALLALRWLLTQLTPATKTRTWQLEEDPEPGRTELSTSTATAPFVTDVTACPGVHTARAALAGPQESPRLAVVVDIEQDASVAAVREHIGTYALPRLRQALDLDTLPTAVEFRFTTKAGARVQ</sequence>
<comment type="caution">
    <text evidence="2">The sequence shown here is derived from an EMBL/GenBank/DDBJ whole genome shotgun (WGS) entry which is preliminary data.</text>
</comment>
<proteinExistence type="predicted"/>
<keyword evidence="1" id="KW-0472">Membrane</keyword>
<name>A0ABV9S588_9PSEU</name>
<keyword evidence="3" id="KW-1185">Reference proteome</keyword>
<dbReference type="EMBL" id="JBHSIS010000011">
    <property type="protein sequence ID" value="MFC4856867.1"/>
    <property type="molecule type" value="Genomic_DNA"/>
</dbReference>
<feature type="transmembrane region" description="Helical" evidence="1">
    <location>
        <begin position="47"/>
        <end position="68"/>
    </location>
</feature>
<dbReference type="RefSeq" id="WP_378058854.1">
    <property type="nucleotide sequence ID" value="NZ_JBHSIS010000011.1"/>
</dbReference>
<gene>
    <name evidence="2" type="ORF">ACFPCV_25470</name>
</gene>
<keyword evidence="1" id="KW-1133">Transmembrane helix</keyword>
<evidence type="ECO:0000256" key="1">
    <source>
        <dbReference type="SAM" id="Phobius"/>
    </source>
</evidence>
<accession>A0ABV9S588</accession>
<evidence type="ECO:0000313" key="2">
    <source>
        <dbReference type="EMBL" id="MFC4856867.1"/>
    </source>
</evidence>
<evidence type="ECO:0000313" key="3">
    <source>
        <dbReference type="Proteomes" id="UP001595859"/>
    </source>
</evidence>
<reference evidence="3" key="1">
    <citation type="journal article" date="2019" name="Int. J. Syst. Evol. Microbiol.">
        <title>The Global Catalogue of Microorganisms (GCM) 10K type strain sequencing project: providing services to taxonomists for standard genome sequencing and annotation.</title>
        <authorList>
            <consortium name="The Broad Institute Genomics Platform"/>
            <consortium name="The Broad Institute Genome Sequencing Center for Infectious Disease"/>
            <person name="Wu L."/>
            <person name="Ma J."/>
        </authorList>
    </citation>
    <scope>NUCLEOTIDE SEQUENCE [LARGE SCALE GENOMIC DNA]</scope>
    <source>
        <strain evidence="3">ZS-22-S1</strain>
    </source>
</reference>
<keyword evidence="1" id="KW-0812">Transmembrane</keyword>
<organism evidence="2 3">
    <name type="scientific">Actinophytocola glycyrrhizae</name>
    <dbReference type="NCBI Taxonomy" id="2044873"/>
    <lineage>
        <taxon>Bacteria</taxon>
        <taxon>Bacillati</taxon>
        <taxon>Actinomycetota</taxon>
        <taxon>Actinomycetes</taxon>
        <taxon>Pseudonocardiales</taxon>
        <taxon>Pseudonocardiaceae</taxon>
    </lineage>
</organism>
<protein>
    <submittedName>
        <fullName evidence="2">Alkaline shock response membrane anchor protein AmaP</fullName>
    </submittedName>
</protein>